<evidence type="ECO:0000313" key="4">
    <source>
        <dbReference type="Proteomes" id="UP001271007"/>
    </source>
</evidence>
<comment type="caution">
    <text evidence="3">The sequence shown here is derived from an EMBL/GenBank/DDBJ whole genome shotgun (WGS) entry which is preliminary data.</text>
</comment>
<accession>A0AAJ0DBQ1</accession>
<keyword evidence="4" id="KW-1185">Reference proteome</keyword>
<evidence type="ECO:0000259" key="2">
    <source>
        <dbReference type="Pfam" id="PF14587"/>
    </source>
</evidence>
<dbReference type="PANTHER" id="PTHR42767:SF1">
    <property type="entry name" value="ENDO-BETA-1,6-GALACTANASE-LIKE DOMAIN-CONTAINING PROTEIN"/>
    <property type="match status" value="1"/>
</dbReference>
<organism evidence="3 4">
    <name type="scientific">Extremus antarcticus</name>
    <dbReference type="NCBI Taxonomy" id="702011"/>
    <lineage>
        <taxon>Eukaryota</taxon>
        <taxon>Fungi</taxon>
        <taxon>Dikarya</taxon>
        <taxon>Ascomycota</taxon>
        <taxon>Pezizomycotina</taxon>
        <taxon>Dothideomycetes</taxon>
        <taxon>Dothideomycetidae</taxon>
        <taxon>Mycosphaerellales</taxon>
        <taxon>Extremaceae</taxon>
        <taxon>Extremus</taxon>
    </lineage>
</organism>
<dbReference type="InterPro" id="IPR039514">
    <property type="entry name" value="6GAL-like"/>
</dbReference>
<dbReference type="PANTHER" id="PTHR42767">
    <property type="entry name" value="ENDO-BETA-1,6-GALACTANASE"/>
    <property type="match status" value="1"/>
</dbReference>
<name>A0AAJ0DBQ1_9PEZI</name>
<dbReference type="InterPro" id="IPR039743">
    <property type="entry name" value="6GAL/EXGAL"/>
</dbReference>
<protein>
    <recommendedName>
        <fullName evidence="2">Endo-beta-1,6-galactanase-like domain-containing protein</fullName>
    </recommendedName>
</protein>
<dbReference type="AlphaFoldDB" id="A0AAJ0DBQ1"/>
<evidence type="ECO:0000313" key="3">
    <source>
        <dbReference type="EMBL" id="KAK3046962.1"/>
    </source>
</evidence>
<gene>
    <name evidence="3" type="ORF">LTR09_011602</name>
</gene>
<dbReference type="Gene3D" id="3.20.20.80">
    <property type="entry name" value="Glycosidases"/>
    <property type="match status" value="1"/>
</dbReference>
<keyword evidence="1" id="KW-0732">Signal</keyword>
<feature type="domain" description="Endo-beta-1,6-galactanase-like" evidence="2">
    <location>
        <begin position="45"/>
        <end position="157"/>
    </location>
</feature>
<sequence length="159" mass="17365">MKAVQLSALAVLTTVSLCTAKVYQGEFAALIADDSSQVAVSIYNEPKQTLISFGWPNDLIHFPLKKQQQLGDFLFSENGLYLSSYRYNVGGDGGNDTQEVVTNGSRVESLLFRNGTYDWNRDHAGVTFLQLAQKYAVPYITFFINAAPSHIATNGAACG</sequence>
<dbReference type="Proteomes" id="UP001271007">
    <property type="component" value="Unassembled WGS sequence"/>
</dbReference>
<dbReference type="Pfam" id="PF14587">
    <property type="entry name" value="Glyco_hydr_30_2"/>
    <property type="match status" value="1"/>
</dbReference>
<proteinExistence type="predicted"/>
<dbReference type="GO" id="GO:0004553">
    <property type="term" value="F:hydrolase activity, hydrolyzing O-glycosyl compounds"/>
    <property type="evidence" value="ECO:0007669"/>
    <property type="project" value="InterPro"/>
</dbReference>
<feature type="signal peptide" evidence="1">
    <location>
        <begin position="1"/>
        <end position="20"/>
    </location>
</feature>
<feature type="chain" id="PRO_5042591560" description="Endo-beta-1,6-galactanase-like domain-containing protein" evidence="1">
    <location>
        <begin position="21"/>
        <end position="159"/>
    </location>
</feature>
<dbReference type="EMBL" id="JAWDJX010000073">
    <property type="protein sequence ID" value="KAK3046962.1"/>
    <property type="molecule type" value="Genomic_DNA"/>
</dbReference>
<reference evidence="3" key="1">
    <citation type="submission" date="2023-04" db="EMBL/GenBank/DDBJ databases">
        <title>Black Yeasts Isolated from many extreme environments.</title>
        <authorList>
            <person name="Coleine C."/>
            <person name="Stajich J.E."/>
            <person name="Selbmann L."/>
        </authorList>
    </citation>
    <scope>NUCLEOTIDE SEQUENCE</scope>
    <source>
        <strain evidence="3">CCFEE 5312</strain>
    </source>
</reference>
<evidence type="ECO:0000256" key="1">
    <source>
        <dbReference type="SAM" id="SignalP"/>
    </source>
</evidence>